<organism evidence="1 2">
    <name type="scientific">Scortum barcoo</name>
    <name type="common">barcoo grunter</name>
    <dbReference type="NCBI Taxonomy" id="214431"/>
    <lineage>
        <taxon>Eukaryota</taxon>
        <taxon>Metazoa</taxon>
        <taxon>Chordata</taxon>
        <taxon>Craniata</taxon>
        <taxon>Vertebrata</taxon>
        <taxon>Euteleostomi</taxon>
        <taxon>Actinopterygii</taxon>
        <taxon>Neopterygii</taxon>
        <taxon>Teleostei</taxon>
        <taxon>Neoteleostei</taxon>
        <taxon>Acanthomorphata</taxon>
        <taxon>Eupercaria</taxon>
        <taxon>Centrarchiformes</taxon>
        <taxon>Terapontoidei</taxon>
        <taxon>Terapontidae</taxon>
        <taxon>Scortum</taxon>
    </lineage>
</organism>
<evidence type="ECO:0000313" key="1">
    <source>
        <dbReference type="EMBL" id="KAI3368831.1"/>
    </source>
</evidence>
<comment type="caution">
    <text evidence="1">The sequence shown here is derived from an EMBL/GenBank/DDBJ whole genome shotgun (WGS) entry which is preliminary data.</text>
</comment>
<dbReference type="EMBL" id="CM041538">
    <property type="protein sequence ID" value="KAI3368831.1"/>
    <property type="molecule type" value="Genomic_DNA"/>
</dbReference>
<keyword evidence="2" id="KW-1185">Reference proteome</keyword>
<dbReference type="Proteomes" id="UP000831701">
    <property type="component" value="Chromosome 8"/>
</dbReference>
<name>A0ACB8WLZ9_9TELE</name>
<evidence type="ECO:0000313" key="2">
    <source>
        <dbReference type="Proteomes" id="UP000831701"/>
    </source>
</evidence>
<accession>A0ACB8WLZ9</accession>
<protein>
    <submittedName>
        <fullName evidence="1">Uncharacterized protein</fullName>
    </submittedName>
</protein>
<gene>
    <name evidence="1" type="ORF">L3Q82_025816</name>
</gene>
<reference evidence="1" key="1">
    <citation type="submission" date="2022-04" db="EMBL/GenBank/DDBJ databases">
        <title>Jade perch genome.</title>
        <authorList>
            <person name="Chao B."/>
        </authorList>
    </citation>
    <scope>NUCLEOTIDE SEQUENCE</scope>
    <source>
        <strain evidence="1">CB-2022</strain>
    </source>
</reference>
<feature type="non-terminal residue" evidence="1">
    <location>
        <position position="1"/>
    </location>
</feature>
<sequence length="227" mass="24867">CEVPTHLQEQAETGKSLHVEQVVLGSLPTASVPAAEMTSTLPKKTTTANRVQKRKRTSVYPPSKPVVGHPEVLNRVPSPQPCTSAADFVGLLILVPKPQSTIPPADLPVVSGVAPSPPPSTPPLCPDSPLRIHNRSVEYQQVYHEVVGEMLTYKNGRPRPYSLELGRRIKQKLWERLNRPVFTTSSGEYGLLRIDVSYGVGVSPPLYDVDISGEPKPKQPAQKRARH</sequence>
<proteinExistence type="predicted"/>